<keyword evidence="5 9" id="KW-0689">Ribosomal protein</keyword>
<keyword evidence="11" id="KW-1185">Reference proteome</keyword>
<dbReference type="InterPro" id="IPR001209">
    <property type="entry name" value="Ribosomal_uS14"/>
</dbReference>
<dbReference type="GO" id="GO:0015935">
    <property type="term" value="C:small ribosomal subunit"/>
    <property type="evidence" value="ECO:0007669"/>
    <property type="project" value="TreeGrafter"/>
</dbReference>
<evidence type="ECO:0000313" key="10">
    <source>
        <dbReference type="EMBL" id="TCO15356.1"/>
    </source>
</evidence>
<evidence type="ECO:0000256" key="5">
    <source>
        <dbReference type="ARBA" id="ARBA00022980"/>
    </source>
</evidence>
<gene>
    <name evidence="9" type="primary">rpsN</name>
    <name evidence="10" type="ORF">EV652_12214</name>
</gene>
<comment type="similarity">
    <text evidence="2 9">Belongs to the universal ribosomal protein uS14 family.</text>
</comment>
<evidence type="ECO:0000256" key="7">
    <source>
        <dbReference type="ARBA" id="ARBA00035167"/>
    </source>
</evidence>
<evidence type="ECO:0000313" key="11">
    <source>
        <dbReference type="Proteomes" id="UP000294508"/>
    </source>
</evidence>
<evidence type="ECO:0000256" key="8">
    <source>
        <dbReference type="ARBA" id="ARBA00047110"/>
    </source>
</evidence>
<protein>
    <recommendedName>
        <fullName evidence="7 9">Small ribosomal subunit protein uS14</fullName>
    </recommendedName>
</protein>
<dbReference type="EMBL" id="SLWN01000022">
    <property type="protein sequence ID" value="TCO15356.1"/>
    <property type="molecule type" value="Genomic_DNA"/>
</dbReference>
<dbReference type="PANTHER" id="PTHR19836">
    <property type="entry name" value="30S RIBOSOMAL PROTEIN S14"/>
    <property type="match status" value="1"/>
</dbReference>
<keyword evidence="4 9" id="KW-0694">RNA-binding</keyword>
<dbReference type="GO" id="GO:0003735">
    <property type="term" value="F:structural constituent of ribosome"/>
    <property type="evidence" value="ECO:0007669"/>
    <property type="project" value="InterPro"/>
</dbReference>
<evidence type="ECO:0000256" key="6">
    <source>
        <dbReference type="ARBA" id="ARBA00023274"/>
    </source>
</evidence>
<dbReference type="Pfam" id="PF00253">
    <property type="entry name" value="Ribosomal_S14"/>
    <property type="match status" value="1"/>
</dbReference>
<keyword evidence="3 9" id="KW-0699">rRNA-binding</keyword>
<comment type="caution">
    <text evidence="10">The sequence shown here is derived from an EMBL/GenBank/DDBJ whole genome shotgun (WGS) entry which is preliminary data.</text>
</comment>
<comment type="function">
    <text evidence="1 9">Binds 16S rRNA, required for the assembly of 30S particles and may also be responsible for determining the conformation of the 16S rRNA at the A site.</text>
</comment>
<dbReference type="RefSeq" id="WP_132215791.1">
    <property type="nucleotide sequence ID" value="NZ_SLWN01000022.1"/>
</dbReference>
<dbReference type="OrthoDB" id="9810484at2"/>
<sequence>MAKTSKIAKNEQRKRTVALYAERRSELKRIIADPQSTFEERGTAQHKLQKLPRDASPIRVRNRDVADGRPRGYLRKAGISRVRFRTMAHRGELPGITKSSW</sequence>
<dbReference type="GO" id="GO:0005737">
    <property type="term" value="C:cytoplasm"/>
    <property type="evidence" value="ECO:0007669"/>
    <property type="project" value="UniProtKB-ARBA"/>
</dbReference>
<dbReference type="FunFam" id="1.10.287.1480:FF:000001">
    <property type="entry name" value="30S ribosomal protein S14"/>
    <property type="match status" value="1"/>
</dbReference>
<dbReference type="PANTHER" id="PTHR19836:SF23">
    <property type="entry name" value="SMALL RIBOSOMAL SUBUNIT PROTEIN US14A"/>
    <property type="match status" value="1"/>
</dbReference>
<keyword evidence="6 9" id="KW-0687">Ribonucleoprotein</keyword>
<dbReference type="Gene3D" id="1.10.287.1480">
    <property type="match status" value="1"/>
</dbReference>
<reference evidence="10 11" key="1">
    <citation type="journal article" date="2015" name="Stand. Genomic Sci.">
        <title>Genomic Encyclopedia of Bacterial and Archaeal Type Strains, Phase III: the genomes of soil and plant-associated and newly described type strains.</title>
        <authorList>
            <person name="Whitman W.B."/>
            <person name="Woyke T."/>
            <person name="Klenk H.P."/>
            <person name="Zhou Y."/>
            <person name="Lilburn T.G."/>
            <person name="Beck B.J."/>
            <person name="De Vos P."/>
            <person name="Vandamme P."/>
            <person name="Eisen J.A."/>
            <person name="Garrity G."/>
            <person name="Hugenholtz P."/>
            <person name="Kyrpides N.C."/>
        </authorList>
    </citation>
    <scope>NUCLEOTIDE SEQUENCE [LARGE SCALE GENOMIC DNA]</scope>
    <source>
        <strain evidence="10 11">VKM Ac-2572</strain>
    </source>
</reference>
<evidence type="ECO:0000256" key="3">
    <source>
        <dbReference type="ARBA" id="ARBA00022730"/>
    </source>
</evidence>
<dbReference type="Proteomes" id="UP000294508">
    <property type="component" value="Unassembled WGS sequence"/>
</dbReference>
<organism evidence="10 11">
    <name type="scientific">Kribbella steppae</name>
    <dbReference type="NCBI Taxonomy" id="2512223"/>
    <lineage>
        <taxon>Bacteria</taxon>
        <taxon>Bacillati</taxon>
        <taxon>Actinomycetota</taxon>
        <taxon>Actinomycetes</taxon>
        <taxon>Propionibacteriales</taxon>
        <taxon>Kribbellaceae</taxon>
        <taxon>Kribbella</taxon>
    </lineage>
</organism>
<dbReference type="HAMAP" id="MF_00537">
    <property type="entry name" value="Ribosomal_uS14_1"/>
    <property type="match status" value="1"/>
</dbReference>
<accession>A0A4R2GWU6</accession>
<dbReference type="SUPFAM" id="SSF57716">
    <property type="entry name" value="Glucocorticoid receptor-like (DNA-binding domain)"/>
    <property type="match status" value="1"/>
</dbReference>
<evidence type="ECO:0000256" key="1">
    <source>
        <dbReference type="ARBA" id="ARBA00003686"/>
    </source>
</evidence>
<evidence type="ECO:0000256" key="9">
    <source>
        <dbReference type="HAMAP-Rule" id="MF_00537"/>
    </source>
</evidence>
<dbReference type="InterPro" id="IPR023036">
    <property type="entry name" value="Ribosomal_uS14_bac/plastid"/>
</dbReference>
<dbReference type="NCBIfam" id="NF006477">
    <property type="entry name" value="PRK08881.1"/>
    <property type="match status" value="1"/>
</dbReference>
<comment type="subunit">
    <text evidence="8 9">Part of the 30S ribosomal subunit. Contacts proteins S3 and S10.</text>
</comment>
<dbReference type="GO" id="GO:0006412">
    <property type="term" value="P:translation"/>
    <property type="evidence" value="ECO:0007669"/>
    <property type="project" value="UniProtKB-UniRule"/>
</dbReference>
<name>A0A4R2GWU6_9ACTN</name>
<proteinExistence type="inferred from homology"/>
<dbReference type="GO" id="GO:0019843">
    <property type="term" value="F:rRNA binding"/>
    <property type="evidence" value="ECO:0007669"/>
    <property type="project" value="UniProtKB-UniRule"/>
</dbReference>
<evidence type="ECO:0000256" key="4">
    <source>
        <dbReference type="ARBA" id="ARBA00022884"/>
    </source>
</evidence>
<evidence type="ECO:0000256" key="2">
    <source>
        <dbReference type="ARBA" id="ARBA00009083"/>
    </source>
</evidence>
<dbReference type="AlphaFoldDB" id="A0A4R2GWU6"/>